<name>A0A0V0XKF2_TRIPS</name>
<organism evidence="1 2">
    <name type="scientific">Trichinella pseudospiralis</name>
    <name type="common">Parasitic roundworm</name>
    <dbReference type="NCBI Taxonomy" id="6337"/>
    <lineage>
        <taxon>Eukaryota</taxon>
        <taxon>Metazoa</taxon>
        <taxon>Ecdysozoa</taxon>
        <taxon>Nematoda</taxon>
        <taxon>Enoplea</taxon>
        <taxon>Dorylaimia</taxon>
        <taxon>Trichinellida</taxon>
        <taxon>Trichinellidae</taxon>
        <taxon>Trichinella</taxon>
    </lineage>
</organism>
<dbReference type="EMBL" id="JYDU01000235">
    <property type="protein sequence ID" value="KRX88458.1"/>
    <property type="molecule type" value="Genomic_DNA"/>
</dbReference>
<evidence type="ECO:0000313" key="1">
    <source>
        <dbReference type="EMBL" id="KRX88458.1"/>
    </source>
</evidence>
<reference evidence="1 2" key="1">
    <citation type="submission" date="2015-01" db="EMBL/GenBank/DDBJ databases">
        <title>Evolution of Trichinella species and genotypes.</title>
        <authorList>
            <person name="Korhonen P.K."/>
            <person name="Edoardo P."/>
            <person name="Giuseppe L.R."/>
            <person name="Gasser R.B."/>
        </authorList>
    </citation>
    <scope>NUCLEOTIDE SEQUENCE [LARGE SCALE GENOMIC DNA]</scope>
    <source>
        <strain evidence="1">ISS141</strain>
    </source>
</reference>
<dbReference type="AlphaFoldDB" id="A0A0V0XKF2"/>
<evidence type="ECO:0000313" key="2">
    <source>
        <dbReference type="Proteomes" id="UP000054815"/>
    </source>
</evidence>
<sequence>MEFFITNLYIVFSRVQAYLKDVCQSMLKTQHGKNIIYNIVNHS</sequence>
<gene>
    <name evidence="1" type="ORF">T4E_807</name>
</gene>
<comment type="caution">
    <text evidence="1">The sequence shown here is derived from an EMBL/GenBank/DDBJ whole genome shotgun (WGS) entry which is preliminary data.</text>
</comment>
<dbReference type="Proteomes" id="UP000054815">
    <property type="component" value="Unassembled WGS sequence"/>
</dbReference>
<protein>
    <submittedName>
        <fullName evidence="1">Uncharacterized protein</fullName>
    </submittedName>
</protein>
<proteinExistence type="predicted"/>
<accession>A0A0V0XKF2</accession>